<evidence type="ECO:0000313" key="5">
    <source>
        <dbReference type="EMBL" id="AJT61662.1"/>
    </source>
</evidence>
<protein>
    <submittedName>
        <fullName evidence="5">ABC transporter ATP-binding protein</fullName>
    </submittedName>
</protein>
<dbReference type="PROSITE" id="PS50893">
    <property type="entry name" value="ABC_TRANSPORTER_2"/>
    <property type="match status" value="1"/>
</dbReference>
<organism evidence="5">
    <name type="scientific">Rhizobium meliloti</name>
    <name type="common">Ensifer meliloti</name>
    <name type="synonym">Sinorhizobium meliloti</name>
    <dbReference type="NCBI Taxonomy" id="382"/>
    <lineage>
        <taxon>Bacteria</taxon>
        <taxon>Pseudomonadati</taxon>
        <taxon>Pseudomonadota</taxon>
        <taxon>Alphaproteobacteria</taxon>
        <taxon>Hyphomicrobiales</taxon>
        <taxon>Rhizobiaceae</taxon>
        <taxon>Sinorhizobium/Ensifer group</taxon>
        <taxon>Sinorhizobium</taxon>
    </lineage>
</organism>
<evidence type="ECO:0000256" key="1">
    <source>
        <dbReference type="ARBA" id="ARBA00022448"/>
    </source>
</evidence>
<dbReference type="InterPro" id="IPR051120">
    <property type="entry name" value="ABC_AA/LPS_Transport"/>
</dbReference>
<sequence>MKPIIEAKSLVKRFGAVTAANDVNVDIVSGTISGLIGTNGAGKTTFINMITGYLPPDSGSILLDGQEIVGLSSRQITRRGVARSFQIPQLFNSLTAIENLMLAYSATDSVGAMGFSILSDDELATRADETLEVFGLETFRGSITGTMPEGIRKLLDIAIAMVGKPKVLFLDEPTSGVASEEKFSVMDRVIDATRVAGVSVLFVEHDMEIVRRYSDRVLAFFEGQVLIDGPPEMVLSDRQVRELIIGEKHGVHEEHNHA</sequence>
<dbReference type="EMBL" id="CP011000">
    <property type="protein sequence ID" value="AJT61662.1"/>
    <property type="molecule type" value="Genomic_DNA"/>
</dbReference>
<evidence type="ECO:0000259" key="4">
    <source>
        <dbReference type="PROSITE" id="PS50893"/>
    </source>
</evidence>
<dbReference type="GO" id="GO:0005304">
    <property type="term" value="F:L-valine transmembrane transporter activity"/>
    <property type="evidence" value="ECO:0007669"/>
    <property type="project" value="TreeGrafter"/>
</dbReference>
<name>A0A0D4DD94_RHIML</name>
<dbReference type="GO" id="GO:1903805">
    <property type="term" value="P:L-valine import across plasma membrane"/>
    <property type="evidence" value="ECO:0007669"/>
    <property type="project" value="TreeGrafter"/>
</dbReference>
<dbReference type="Pfam" id="PF00005">
    <property type="entry name" value="ABC_tran"/>
    <property type="match status" value="1"/>
</dbReference>
<dbReference type="InterPro" id="IPR003439">
    <property type="entry name" value="ABC_transporter-like_ATP-bd"/>
</dbReference>
<feature type="domain" description="ABC transporter" evidence="4">
    <location>
        <begin position="5"/>
        <end position="247"/>
    </location>
</feature>
<dbReference type="GO" id="GO:0015192">
    <property type="term" value="F:L-phenylalanine transmembrane transporter activity"/>
    <property type="evidence" value="ECO:0007669"/>
    <property type="project" value="TreeGrafter"/>
</dbReference>
<dbReference type="AlphaFoldDB" id="A0A0D4DD94"/>
<keyword evidence="5" id="KW-0614">Plasmid</keyword>
<dbReference type="InterPro" id="IPR003593">
    <property type="entry name" value="AAA+_ATPase"/>
</dbReference>
<dbReference type="GO" id="GO:0015808">
    <property type="term" value="P:L-alanine transport"/>
    <property type="evidence" value="ECO:0007669"/>
    <property type="project" value="TreeGrafter"/>
</dbReference>
<dbReference type="GO" id="GO:0005524">
    <property type="term" value="F:ATP binding"/>
    <property type="evidence" value="ECO:0007669"/>
    <property type="project" value="UniProtKB-KW"/>
</dbReference>
<dbReference type="GO" id="GO:0042941">
    <property type="term" value="P:D-alanine transmembrane transport"/>
    <property type="evidence" value="ECO:0007669"/>
    <property type="project" value="TreeGrafter"/>
</dbReference>
<evidence type="ECO:0000256" key="2">
    <source>
        <dbReference type="ARBA" id="ARBA00022741"/>
    </source>
</evidence>
<evidence type="ECO:0000256" key="3">
    <source>
        <dbReference type="ARBA" id="ARBA00022840"/>
    </source>
</evidence>
<dbReference type="SUPFAM" id="SSF52540">
    <property type="entry name" value="P-loop containing nucleoside triphosphate hydrolases"/>
    <property type="match status" value="1"/>
</dbReference>
<dbReference type="PANTHER" id="PTHR45772:SF7">
    <property type="entry name" value="AMINO ACID ABC TRANSPORTER ATP-BINDING PROTEIN"/>
    <property type="match status" value="1"/>
</dbReference>
<accession>A0A0D4DD94</accession>
<keyword evidence="3 5" id="KW-0067">ATP-binding</keyword>
<dbReference type="Gene3D" id="3.40.50.300">
    <property type="entry name" value="P-loop containing nucleotide triphosphate hydrolases"/>
    <property type="match status" value="1"/>
</dbReference>
<dbReference type="CDD" id="cd03219">
    <property type="entry name" value="ABC_Mj1267_LivG_branched"/>
    <property type="match status" value="1"/>
</dbReference>
<dbReference type="PANTHER" id="PTHR45772">
    <property type="entry name" value="CONSERVED COMPONENT OF ABC TRANSPORTER FOR NATURAL AMINO ACIDS-RELATED"/>
    <property type="match status" value="1"/>
</dbReference>
<dbReference type="GO" id="GO:0016887">
    <property type="term" value="F:ATP hydrolysis activity"/>
    <property type="evidence" value="ECO:0007669"/>
    <property type="project" value="InterPro"/>
</dbReference>
<proteinExistence type="predicted"/>
<dbReference type="GO" id="GO:0015188">
    <property type="term" value="F:L-isoleucine transmembrane transporter activity"/>
    <property type="evidence" value="ECO:0007669"/>
    <property type="project" value="TreeGrafter"/>
</dbReference>
<dbReference type="SMART" id="SM00382">
    <property type="entry name" value="AAA"/>
    <property type="match status" value="1"/>
</dbReference>
<dbReference type="GO" id="GO:1903806">
    <property type="term" value="P:L-isoleucine import across plasma membrane"/>
    <property type="evidence" value="ECO:0007669"/>
    <property type="project" value="TreeGrafter"/>
</dbReference>
<reference evidence="5" key="1">
    <citation type="journal article" date="2015" name="Proc. Natl. Acad. Sci. U.S.A.">
        <title>Rhizobial peptidase HrrP cleaves host-encoded signaling peptides and mediates symbiotic compatibility.</title>
        <authorList>
            <person name="Price P.A."/>
            <person name="Tanner H.R."/>
            <person name="Dillon B.A."/>
            <person name="Shabab M."/>
            <person name="Walker G.C."/>
            <person name="Griffitts J.S."/>
        </authorList>
    </citation>
    <scope>NUCLEOTIDE SEQUENCE</scope>
    <source>
        <strain evidence="5">USDA1963</strain>
        <plasmid evidence="5">pHRB800</plasmid>
    </source>
</reference>
<keyword evidence="2" id="KW-0547">Nucleotide-binding</keyword>
<dbReference type="GO" id="GO:0005886">
    <property type="term" value="C:plasma membrane"/>
    <property type="evidence" value="ECO:0007669"/>
    <property type="project" value="TreeGrafter"/>
</dbReference>
<dbReference type="RefSeq" id="WP_153417542.1">
    <property type="nucleotide sequence ID" value="NZ_CP011000.1"/>
</dbReference>
<geneLocation type="plasmid" evidence="5">
    <name>pHRB800</name>
</geneLocation>
<dbReference type="InterPro" id="IPR027417">
    <property type="entry name" value="P-loop_NTPase"/>
</dbReference>
<keyword evidence="1" id="KW-0813">Transport</keyword>